<evidence type="ECO:0008006" key="3">
    <source>
        <dbReference type="Google" id="ProtNLM"/>
    </source>
</evidence>
<dbReference type="InterPro" id="IPR012677">
    <property type="entry name" value="Nucleotide-bd_a/b_plait_sf"/>
</dbReference>
<dbReference type="GO" id="GO:0003676">
    <property type="term" value="F:nucleic acid binding"/>
    <property type="evidence" value="ECO:0007669"/>
    <property type="project" value="InterPro"/>
</dbReference>
<dbReference type="OrthoDB" id="5950555at2759"/>
<dbReference type="SUPFAM" id="SSF54928">
    <property type="entry name" value="RNA-binding domain, RBD"/>
    <property type="match status" value="1"/>
</dbReference>
<proteinExistence type="predicted"/>
<dbReference type="InterPro" id="IPR035979">
    <property type="entry name" value="RBD_domain_sf"/>
</dbReference>
<keyword evidence="2" id="KW-1185">Reference proteome</keyword>
<name>A0A3M6V1Y2_POCDA</name>
<dbReference type="Pfam" id="PF15023">
    <property type="entry name" value="DUF4523"/>
    <property type="match status" value="1"/>
</dbReference>
<dbReference type="Gene3D" id="3.30.70.330">
    <property type="match status" value="1"/>
</dbReference>
<dbReference type="InterPro" id="IPR027827">
    <property type="entry name" value="Tex56"/>
</dbReference>
<dbReference type="EMBL" id="RCHS01000275">
    <property type="protein sequence ID" value="RMX59784.1"/>
    <property type="molecule type" value="Genomic_DNA"/>
</dbReference>
<dbReference type="Proteomes" id="UP000275408">
    <property type="component" value="Unassembled WGS sequence"/>
</dbReference>
<dbReference type="AlphaFoldDB" id="A0A3M6V1Y2"/>
<evidence type="ECO:0000313" key="2">
    <source>
        <dbReference type="Proteomes" id="UP000275408"/>
    </source>
</evidence>
<gene>
    <name evidence="1" type="ORF">pdam_00007302</name>
</gene>
<accession>A0A3M6V1Y2</accession>
<comment type="caution">
    <text evidence="1">The sequence shown here is derived from an EMBL/GenBank/DDBJ whole genome shotgun (WGS) entry which is preliminary data.</text>
</comment>
<protein>
    <recommendedName>
        <fullName evidence="3">RRM domain-containing protein</fullName>
    </recommendedName>
</protein>
<reference evidence="1 2" key="1">
    <citation type="journal article" date="2018" name="Sci. Rep.">
        <title>Comparative analysis of the Pocillopora damicornis genome highlights role of immune system in coral evolution.</title>
        <authorList>
            <person name="Cunning R."/>
            <person name="Bay R.A."/>
            <person name="Gillette P."/>
            <person name="Baker A.C."/>
            <person name="Traylor-Knowles N."/>
        </authorList>
    </citation>
    <scope>NUCLEOTIDE SEQUENCE [LARGE SCALE GENOMIC DNA]</scope>
    <source>
        <strain evidence="1">RSMAS</strain>
        <tissue evidence="1">Whole animal</tissue>
    </source>
</reference>
<evidence type="ECO:0000313" key="1">
    <source>
        <dbReference type="EMBL" id="RMX59784.1"/>
    </source>
</evidence>
<organism evidence="1 2">
    <name type="scientific">Pocillopora damicornis</name>
    <name type="common">Cauliflower coral</name>
    <name type="synonym">Millepora damicornis</name>
    <dbReference type="NCBI Taxonomy" id="46731"/>
    <lineage>
        <taxon>Eukaryota</taxon>
        <taxon>Metazoa</taxon>
        <taxon>Cnidaria</taxon>
        <taxon>Anthozoa</taxon>
        <taxon>Hexacorallia</taxon>
        <taxon>Scleractinia</taxon>
        <taxon>Astrocoeniina</taxon>
        <taxon>Pocilloporidae</taxon>
        <taxon>Pocillopora</taxon>
    </lineage>
</organism>
<sequence>MSVSLDHVMTVLPLRKPHTKLWAKRRADLTDGRESQIKDVLAKIEDVDDRKTYLLPSPGYTKGGNENRPLVSCLKGYVRESPGLVRALEVYSSNNAATAKWRSGLQPLSVYQQSQLEKSVRDYTRLYSVQHSPPYTTLTVRWRNHGEENCYTVESLQKIFSHFGPIRKISFRSDCSAHVVFENAENACSALSLSNLGFPRCPLHVRWLPEEKKRLLWRRKDAIPKPMKLKGTVINGRKTGSLKESPKWGIRKSPQALTRHSQICCTVHTNSRKALHLFGRVRGIKQQEVETTILTRMLLNSNHQPTMACWTKSREICPRSLTHHCQSLSLSLEHEVTQCIATPLRMRAITTSGLVEVKNLGSAKNIKVFLLSAAIGPDKCYYRESAFDLTSKSTVCPGEEHQFLSQSSVTLCVNHSRLEIKIFSAKYFFQFQSLHGMYSVAVTTDCPSKQDCLALPSIGVDKTFELWLINN</sequence>